<gene>
    <name evidence="1" type="ORF">F0562_024964</name>
</gene>
<protein>
    <submittedName>
        <fullName evidence="1">Uncharacterized protein</fullName>
    </submittedName>
</protein>
<proteinExistence type="predicted"/>
<reference evidence="1 2" key="1">
    <citation type="submission" date="2019-09" db="EMBL/GenBank/DDBJ databases">
        <title>A chromosome-level genome assembly of the Chinese tupelo Nyssa sinensis.</title>
        <authorList>
            <person name="Yang X."/>
            <person name="Kang M."/>
            <person name="Yang Y."/>
            <person name="Xiong H."/>
            <person name="Wang M."/>
            <person name="Zhang Z."/>
            <person name="Wang Z."/>
            <person name="Wu H."/>
            <person name="Ma T."/>
            <person name="Liu J."/>
            <person name="Xi Z."/>
        </authorList>
    </citation>
    <scope>NUCLEOTIDE SEQUENCE [LARGE SCALE GENOMIC DNA]</scope>
    <source>
        <strain evidence="1">J267</strain>
        <tissue evidence="1">Leaf</tissue>
    </source>
</reference>
<keyword evidence="2" id="KW-1185">Reference proteome</keyword>
<evidence type="ECO:0000313" key="1">
    <source>
        <dbReference type="EMBL" id="KAA8540898.1"/>
    </source>
</evidence>
<name>A0A5J5BE79_9ASTE</name>
<dbReference type="AlphaFoldDB" id="A0A5J5BE79"/>
<organism evidence="1 2">
    <name type="scientific">Nyssa sinensis</name>
    <dbReference type="NCBI Taxonomy" id="561372"/>
    <lineage>
        <taxon>Eukaryota</taxon>
        <taxon>Viridiplantae</taxon>
        <taxon>Streptophyta</taxon>
        <taxon>Embryophyta</taxon>
        <taxon>Tracheophyta</taxon>
        <taxon>Spermatophyta</taxon>
        <taxon>Magnoliopsida</taxon>
        <taxon>eudicotyledons</taxon>
        <taxon>Gunneridae</taxon>
        <taxon>Pentapetalae</taxon>
        <taxon>asterids</taxon>
        <taxon>Cornales</taxon>
        <taxon>Nyssaceae</taxon>
        <taxon>Nyssa</taxon>
    </lineage>
</organism>
<evidence type="ECO:0000313" key="2">
    <source>
        <dbReference type="Proteomes" id="UP000325577"/>
    </source>
</evidence>
<dbReference type="EMBL" id="CM018036">
    <property type="protein sequence ID" value="KAA8540898.1"/>
    <property type="molecule type" value="Genomic_DNA"/>
</dbReference>
<dbReference type="Proteomes" id="UP000325577">
    <property type="component" value="Linkage Group LG13"/>
</dbReference>
<sequence>MSHKSHGIKEPYQPMDNDVLLTISSYENIQRCEEEIEDIQIQRHSISRMDGVAYEKRKAFDQRGDIAIAAWAEQQQWELNSKI</sequence>
<accession>A0A5J5BE79</accession>